<dbReference type="OrthoDB" id="5244255at2"/>
<sequence length="162" mass="16954">MPTRYALPNAAAMTQMFDMLFGGKVPVMPGKRLDTKAGSGNLVAIFVADDGNPVAAAICDLAFAANGGAALSMLPVSAAKDAIKAKKLEQTMFDNLYEIMNVVSTLLMNEHTPHLKLTTLYPDPGKLPADAKALLSAATAGHADFNVNVLRYGSGGMSLLTL</sequence>
<dbReference type="RefSeq" id="WP_051498072.1">
    <property type="nucleotide sequence ID" value="NZ_CBTK010000294.1"/>
</dbReference>
<dbReference type="Proteomes" id="UP000019184">
    <property type="component" value="Unassembled WGS sequence"/>
</dbReference>
<gene>
    <name evidence="1" type="ORF">BN874_760005</name>
</gene>
<comment type="caution">
    <text evidence="1">The sequence shown here is derived from an EMBL/GenBank/DDBJ whole genome shotgun (WGS) entry which is preliminary data.</text>
</comment>
<proteinExistence type="predicted"/>
<evidence type="ECO:0000313" key="1">
    <source>
        <dbReference type="EMBL" id="CDH47141.1"/>
    </source>
</evidence>
<evidence type="ECO:0000313" key="2">
    <source>
        <dbReference type="Proteomes" id="UP000019184"/>
    </source>
</evidence>
<organism evidence="1 2">
    <name type="scientific">Candidatus Contendobacter odensis Run_B_J11</name>
    <dbReference type="NCBI Taxonomy" id="1400861"/>
    <lineage>
        <taxon>Bacteria</taxon>
        <taxon>Pseudomonadati</taxon>
        <taxon>Pseudomonadota</taxon>
        <taxon>Gammaproteobacteria</taxon>
        <taxon>Candidatus Competibacteraceae</taxon>
        <taxon>Candidatus Contendibacter</taxon>
    </lineage>
</organism>
<keyword evidence="2" id="KW-1185">Reference proteome</keyword>
<reference evidence="1 2" key="1">
    <citation type="journal article" date="2014" name="ISME J.">
        <title>Candidatus Competibacter-lineage genomes retrieved from metagenomes reveal functional metabolic diversity.</title>
        <authorList>
            <person name="McIlroy S.J."/>
            <person name="Albertsen M."/>
            <person name="Andresen E.K."/>
            <person name="Saunders A.M."/>
            <person name="Kristiansen R."/>
            <person name="Stokholm-Bjerregaard M."/>
            <person name="Nielsen K.L."/>
            <person name="Nielsen P.H."/>
        </authorList>
    </citation>
    <scope>NUCLEOTIDE SEQUENCE [LARGE SCALE GENOMIC DNA]</scope>
    <source>
        <strain evidence="1 2">Run_B_J11</strain>
    </source>
</reference>
<name>A0A7U7GF08_9GAMM</name>
<dbReference type="EMBL" id="CBTK010000294">
    <property type="protein sequence ID" value="CDH47141.1"/>
    <property type="molecule type" value="Genomic_DNA"/>
</dbReference>
<accession>A0A7U7GF08</accession>
<protein>
    <submittedName>
        <fullName evidence="1">Uncharacterized protein</fullName>
    </submittedName>
</protein>
<dbReference type="AlphaFoldDB" id="A0A7U7GF08"/>